<evidence type="ECO:0000256" key="5">
    <source>
        <dbReference type="ARBA" id="ARBA00023002"/>
    </source>
</evidence>
<dbReference type="SUPFAM" id="SSF51412">
    <property type="entry name" value="Inosine monophosphate dehydrogenase (IMPDH)"/>
    <property type="match status" value="1"/>
</dbReference>
<gene>
    <name evidence="6" type="ORF">KSL82_02340</name>
</gene>
<dbReference type="Pfam" id="PF03060">
    <property type="entry name" value="NMO"/>
    <property type="match status" value="1"/>
</dbReference>
<evidence type="ECO:0000256" key="3">
    <source>
        <dbReference type="ARBA" id="ARBA00022630"/>
    </source>
</evidence>
<comment type="caution">
    <text evidence="6">The sequence shown here is derived from an EMBL/GenBank/DDBJ whole genome shotgun (WGS) entry which is preliminary data.</text>
</comment>
<dbReference type="EMBL" id="JAHPJJ010000005">
    <property type="protein sequence ID" value="MBU9694760.1"/>
    <property type="molecule type" value="Genomic_DNA"/>
</dbReference>
<accession>A0ABS6IT99</accession>
<evidence type="ECO:0000256" key="2">
    <source>
        <dbReference type="ARBA" id="ARBA00013457"/>
    </source>
</evidence>
<evidence type="ECO:0000256" key="1">
    <source>
        <dbReference type="ARBA" id="ARBA00003535"/>
    </source>
</evidence>
<protein>
    <recommendedName>
        <fullName evidence="2">Probable nitronate monooxygenase</fullName>
    </recommendedName>
</protein>
<keyword evidence="3" id="KW-0285">Flavoprotein</keyword>
<dbReference type="InterPro" id="IPR004136">
    <property type="entry name" value="NMO"/>
</dbReference>
<dbReference type="PANTHER" id="PTHR32332">
    <property type="entry name" value="2-NITROPROPANE DIOXYGENASE"/>
    <property type="match status" value="1"/>
</dbReference>
<reference evidence="6 7" key="1">
    <citation type="submission" date="2021-06" db="EMBL/GenBank/DDBJ databases">
        <title>Limosilactobacillus angelus sp. nov., isolated from the human vagina.</title>
        <authorList>
            <person name="Chen Y.-S."/>
        </authorList>
    </citation>
    <scope>NUCLEOTIDE SEQUENCE [LARGE SCALE GENOMIC DNA]</scope>
    <source>
        <strain evidence="6 7">P5L02</strain>
    </source>
</reference>
<evidence type="ECO:0000313" key="7">
    <source>
        <dbReference type="Proteomes" id="UP001196248"/>
    </source>
</evidence>
<name>A0ABS6IT99_9LACO</name>
<keyword evidence="5" id="KW-0560">Oxidoreductase</keyword>
<dbReference type="CDD" id="cd04730">
    <property type="entry name" value="NPD_like"/>
    <property type="match status" value="1"/>
</dbReference>
<dbReference type="GO" id="GO:0004497">
    <property type="term" value="F:monooxygenase activity"/>
    <property type="evidence" value="ECO:0007669"/>
    <property type="project" value="UniProtKB-KW"/>
</dbReference>
<sequence>MMNKVTEKLGIEKPIIQGPLFWLTNAEMVAAVSNAGGMGTLGINAGQYPIDTSESHNQTFENMQKEIRKTKALTKKPFGINLIFTPDPDKDAFTGRMIELMAKEKVAAAVIYAAKPISRWFNKLHDNGIKIIYRPATPTKEIVEASVQMGADVIVATGFDEGGTVPDKAVGTFSAVPYVVDIVNGRIPVMAAGGIVDARTAKAAFALGADGIFAGTAFLATEESPMADNIKQAVIENDAYDEVLFSAEPKYYRSLPGELPNRLVRLTDEGKSKEEVWHTANAYRGMHDGMIDGDLSKGYASLGLGISFIHQIDPIDKVVDRIYSGVPEEQR</sequence>
<comment type="function">
    <text evidence="1">Nitronate monooxygenase that uses molecular oxygen to catalyze the oxidative denitrification of alkyl nitronates. Acts on propionate 3-nitronate (P3N), the presumed physiological substrate. Probably functions in the detoxification of P3N, a metabolic poison produced by plants and fungi as a defense mechanism.</text>
</comment>
<keyword evidence="7" id="KW-1185">Reference proteome</keyword>
<evidence type="ECO:0000256" key="4">
    <source>
        <dbReference type="ARBA" id="ARBA00022643"/>
    </source>
</evidence>
<organism evidence="6 7">
    <name type="scientific">Limosilactobacillus portuensis</name>
    <dbReference type="NCBI Taxonomy" id="2742601"/>
    <lineage>
        <taxon>Bacteria</taxon>
        <taxon>Bacillati</taxon>
        <taxon>Bacillota</taxon>
        <taxon>Bacilli</taxon>
        <taxon>Lactobacillales</taxon>
        <taxon>Lactobacillaceae</taxon>
        <taxon>Limosilactobacillus</taxon>
    </lineage>
</organism>
<dbReference type="PANTHER" id="PTHR32332:SF20">
    <property type="entry name" value="2-NITROPROPANE DIOXYGENASE-LIKE PROTEIN"/>
    <property type="match status" value="1"/>
</dbReference>
<dbReference type="Gene3D" id="3.20.20.70">
    <property type="entry name" value="Aldolase class I"/>
    <property type="match status" value="1"/>
</dbReference>
<proteinExistence type="predicted"/>
<keyword evidence="4" id="KW-0288">FMN</keyword>
<evidence type="ECO:0000313" key="6">
    <source>
        <dbReference type="EMBL" id="MBU9694760.1"/>
    </source>
</evidence>
<dbReference type="Proteomes" id="UP001196248">
    <property type="component" value="Unassembled WGS sequence"/>
</dbReference>
<dbReference type="InterPro" id="IPR013785">
    <property type="entry name" value="Aldolase_TIM"/>
</dbReference>
<keyword evidence="6" id="KW-0503">Monooxygenase</keyword>